<feature type="non-terminal residue" evidence="2">
    <location>
        <position position="1"/>
    </location>
</feature>
<feature type="region of interest" description="Disordered" evidence="1">
    <location>
        <begin position="11"/>
        <end position="35"/>
    </location>
</feature>
<accession>A0A381X8B0</accession>
<reference evidence="2" key="1">
    <citation type="submission" date="2018-05" db="EMBL/GenBank/DDBJ databases">
        <authorList>
            <person name="Lanie J.A."/>
            <person name="Ng W.-L."/>
            <person name="Kazmierczak K.M."/>
            <person name="Andrzejewski T.M."/>
            <person name="Davidsen T.M."/>
            <person name="Wayne K.J."/>
            <person name="Tettelin H."/>
            <person name="Glass J.I."/>
            <person name="Rusch D."/>
            <person name="Podicherti R."/>
            <person name="Tsui H.-C.T."/>
            <person name="Winkler M.E."/>
        </authorList>
    </citation>
    <scope>NUCLEOTIDE SEQUENCE</scope>
</reference>
<organism evidence="2">
    <name type="scientific">marine metagenome</name>
    <dbReference type="NCBI Taxonomy" id="408172"/>
    <lineage>
        <taxon>unclassified sequences</taxon>
        <taxon>metagenomes</taxon>
        <taxon>ecological metagenomes</taxon>
    </lineage>
</organism>
<sequence length="197" mass="21861">VATILLPHVVSSQSRQARPQGQIPDRGRPTESSDEVPLFDYDAYFPGTWAFEWRVPESPLGLGGTIEGTEVFSASTDGRYYTSRIEASGPDGDFTADSRIIYLAEQKAFSRYEVDSRGFEFFKAGRIGGDLGGFYTVHYETPPFPAGGQQVQLRMMTRLVSPVNYRVESRISINGGPFTNFGNAWWTKNVPSETAAR</sequence>
<evidence type="ECO:0000256" key="1">
    <source>
        <dbReference type="SAM" id="MobiDB-lite"/>
    </source>
</evidence>
<proteinExistence type="predicted"/>
<dbReference type="AlphaFoldDB" id="A0A381X8B0"/>
<evidence type="ECO:0000313" key="2">
    <source>
        <dbReference type="EMBL" id="SVA61005.1"/>
    </source>
</evidence>
<dbReference type="EMBL" id="UINC01014275">
    <property type="protein sequence ID" value="SVA61005.1"/>
    <property type="molecule type" value="Genomic_DNA"/>
</dbReference>
<gene>
    <name evidence="2" type="ORF">METZ01_LOCUS113859</name>
</gene>
<protein>
    <submittedName>
        <fullName evidence="2">Uncharacterized protein</fullName>
    </submittedName>
</protein>
<name>A0A381X8B0_9ZZZZ</name>